<keyword evidence="1" id="KW-1133">Transmembrane helix</keyword>
<dbReference type="PANTHER" id="PTHR34821">
    <property type="entry name" value="INNER MEMBRANE PROTEIN YDCZ"/>
    <property type="match status" value="1"/>
</dbReference>
<dbReference type="RefSeq" id="WP_380044599.1">
    <property type="nucleotide sequence ID" value="NZ_JBHLTC010000008.1"/>
</dbReference>
<sequence length="335" mass="33834">MTTIQPSPVRSAQTTQYWGLGAAFGIGILVAIQSRVNGDLGQRLGDGIPAALISFGSGLVMLLIACAVVPRIRGGLASVWRTIRAPESKLVRGHGLRWWQCIGGLAGAFLVATQSITVSIIGVAVFTVAVVAGQAMSSLVVDRLGFGPAGPQPYTPLRVIGAVVALLAVVLAVSDRLSHPAGLALAILPALAGVGTAVQQAINGRVARTASPDGYGAVAAAVINFVVGTTALAVVFAIDLALRGAPRPLPTEPWLYVGGACGVAFISLAAVVVRIVGVFVLGLGTIAGQLIASLFIDLFLPAGDNPVTAPVVAGTLLALTAVILAAIPGLRRSTS</sequence>
<feature type="transmembrane region" description="Helical" evidence="1">
    <location>
        <begin position="181"/>
        <end position="202"/>
    </location>
</feature>
<dbReference type="InterPro" id="IPR006750">
    <property type="entry name" value="YdcZ"/>
</dbReference>
<gene>
    <name evidence="2" type="ORF">ACFFGN_07460</name>
</gene>
<protein>
    <submittedName>
        <fullName evidence="2">DMT family transporter</fullName>
    </submittedName>
</protein>
<dbReference type="PANTHER" id="PTHR34821:SF2">
    <property type="entry name" value="INNER MEMBRANE PROTEIN YDCZ"/>
    <property type="match status" value="1"/>
</dbReference>
<accession>A0ABV6QGY3</accession>
<evidence type="ECO:0000313" key="3">
    <source>
        <dbReference type="Proteomes" id="UP001589890"/>
    </source>
</evidence>
<keyword evidence="3" id="KW-1185">Reference proteome</keyword>
<organism evidence="2 3">
    <name type="scientific">Kribbella deserti</name>
    <dbReference type="NCBI Taxonomy" id="1926257"/>
    <lineage>
        <taxon>Bacteria</taxon>
        <taxon>Bacillati</taxon>
        <taxon>Actinomycetota</taxon>
        <taxon>Actinomycetes</taxon>
        <taxon>Propionibacteriales</taxon>
        <taxon>Kribbellaceae</taxon>
        <taxon>Kribbella</taxon>
    </lineage>
</organism>
<proteinExistence type="predicted"/>
<dbReference type="Proteomes" id="UP001589890">
    <property type="component" value="Unassembled WGS sequence"/>
</dbReference>
<dbReference type="Pfam" id="PF04657">
    <property type="entry name" value="DMT_YdcZ"/>
    <property type="match status" value="2"/>
</dbReference>
<feature type="transmembrane region" description="Helical" evidence="1">
    <location>
        <begin position="214"/>
        <end position="242"/>
    </location>
</feature>
<feature type="transmembrane region" description="Helical" evidence="1">
    <location>
        <begin position="17"/>
        <end position="36"/>
    </location>
</feature>
<feature type="transmembrane region" description="Helical" evidence="1">
    <location>
        <begin position="155"/>
        <end position="174"/>
    </location>
</feature>
<feature type="transmembrane region" description="Helical" evidence="1">
    <location>
        <begin position="279"/>
        <end position="300"/>
    </location>
</feature>
<reference evidence="2 3" key="1">
    <citation type="submission" date="2024-09" db="EMBL/GenBank/DDBJ databases">
        <authorList>
            <person name="Sun Q."/>
            <person name="Mori K."/>
        </authorList>
    </citation>
    <scope>NUCLEOTIDE SEQUENCE [LARGE SCALE GENOMIC DNA]</scope>
    <source>
        <strain evidence="2 3">CGMCC 1.15906</strain>
    </source>
</reference>
<keyword evidence="1" id="KW-0472">Membrane</keyword>
<feature type="transmembrane region" description="Helical" evidence="1">
    <location>
        <begin position="254"/>
        <end position="273"/>
    </location>
</feature>
<comment type="caution">
    <text evidence="2">The sequence shown here is derived from an EMBL/GenBank/DDBJ whole genome shotgun (WGS) entry which is preliminary data.</text>
</comment>
<name>A0ABV6QGY3_9ACTN</name>
<feature type="transmembrane region" description="Helical" evidence="1">
    <location>
        <begin position="48"/>
        <end position="69"/>
    </location>
</feature>
<dbReference type="EMBL" id="JBHLTC010000008">
    <property type="protein sequence ID" value="MFC0623893.1"/>
    <property type="molecule type" value="Genomic_DNA"/>
</dbReference>
<feature type="transmembrane region" description="Helical" evidence="1">
    <location>
        <begin position="307"/>
        <end position="327"/>
    </location>
</feature>
<feature type="transmembrane region" description="Helical" evidence="1">
    <location>
        <begin position="102"/>
        <end position="135"/>
    </location>
</feature>
<evidence type="ECO:0000313" key="2">
    <source>
        <dbReference type="EMBL" id="MFC0623893.1"/>
    </source>
</evidence>
<keyword evidence="1" id="KW-0812">Transmembrane</keyword>
<evidence type="ECO:0000256" key="1">
    <source>
        <dbReference type="SAM" id="Phobius"/>
    </source>
</evidence>